<dbReference type="InterPro" id="IPR017900">
    <property type="entry name" value="4Fe4S_Fe_S_CS"/>
</dbReference>
<evidence type="ECO:0000256" key="3">
    <source>
        <dbReference type="ARBA" id="ARBA00023004"/>
    </source>
</evidence>
<sequence>MEEILKTTEDDKLQLAFIFDPNKCIICNACVNACNSAYGGLNWRTLLVFDEGDTKVGVSIACNHCENPLCMKVCPSNAIKKDEMNIVYIDPKECIGCGYCTWACPYEEPKFTKDGVMSKCDFCRQRLMNKQGLPLCVEACPTGALSFGWVDKKEYSAPFLAPYELTRPNLVVRQSKVKVEASPLKTRKEENYWQLFIFTLFSEFALGSLLIPVKGIVPLLLMLIGLIPSILHINRKERFYKVIKNLRTSWLSREVFFSSLSVLSLIFYSLYPSVLTFASSLVILSLAIISSIMLYILKTIPSWYSPNTVISFLGTAFTSVFPLGYFLTHNYLYLLVAVAFSIAEIFAASKGNKPRLILNSFYLIMVLLSILIPLISLIATPVAILSEFIERRRFYENISYYGLPKH</sequence>
<dbReference type="OrthoDB" id="2837at2157"/>
<dbReference type="InterPro" id="IPR007059">
    <property type="entry name" value="DmsC"/>
</dbReference>
<evidence type="ECO:0000313" key="7">
    <source>
        <dbReference type="EMBL" id="QGR19647.1"/>
    </source>
</evidence>
<keyword evidence="5" id="KW-1133">Transmembrane helix</keyword>
<keyword evidence="2" id="KW-0479">Metal-binding</keyword>
<accession>A0A650CQ96</accession>
<feature type="transmembrane region" description="Helical" evidence="5">
    <location>
        <begin position="277"/>
        <end position="297"/>
    </location>
</feature>
<keyword evidence="5" id="KW-0812">Transmembrane</keyword>
<dbReference type="EMBL" id="CP045483">
    <property type="protein sequence ID" value="QGR19647.1"/>
    <property type="molecule type" value="Genomic_DNA"/>
</dbReference>
<feature type="domain" description="4Fe-4S ferredoxin-type" evidence="6">
    <location>
        <begin position="85"/>
        <end position="114"/>
    </location>
</feature>
<dbReference type="GO" id="GO:0019645">
    <property type="term" value="P:anaerobic electron transport chain"/>
    <property type="evidence" value="ECO:0007669"/>
    <property type="project" value="InterPro"/>
</dbReference>
<protein>
    <submittedName>
        <fullName evidence="7">4Fe-4S dicluster domain-containing protein</fullName>
    </submittedName>
</protein>
<proteinExistence type="predicted"/>
<dbReference type="PROSITE" id="PS51379">
    <property type="entry name" value="4FE4S_FER_2"/>
    <property type="match status" value="3"/>
</dbReference>
<dbReference type="CDD" id="cd16371">
    <property type="entry name" value="DMSOR_beta_like"/>
    <property type="match status" value="1"/>
</dbReference>
<dbReference type="KEGG" id="sazo:D1868_06315"/>
<evidence type="ECO:0000313" key="8">
    <source>
        <dbReference type="Proteomes" id="UP000423396"/>
    </source>
</evidence>
<dbReference type="SUPFAM" id="SSF54862">
    <property type="entry name" value="4Fe-4S ferredoxins"/>
    <property type="match status" value="1"/>
</dbReference>
<evidence type="ECO:0000256" key="2">
    <source>
        <dbReference type="ARBA" id="ARBA00022723"/>
    </source>
</evidence>
<organism evidence="7 8">
    <name type="scientific">Stygiolobus azoricus</name>
    <dbReference type="NCBI Taxonomy" id="41675"/>
    <lineage>
        <taxon>Archaea</taxon>
        <taxon>Thermoproteota</taxon>
        <taxon>Thermoprotei</taxon>
        <taxon>Sulfolobales</taxon>
        <taxon>Sulfolobaceae</taxon>
        <taxon>Stygiolobus</taxon>
    </lineage>
</organism>
<feature type="transmembrane region" description="Helical" evidence="5">
    <location>
        <begin position="331"/>
        <end position="349"/>
    </location>
</feature>
<dbReference type="PROSITE" id="PS00198">
    <property type="entry name" value="4FE4S_FER_1"/>
    <property type="match status" value="1"/>
</dbReference>
<evidence type="ECO:0000259" key="6">
    <source>
        <dbReference type="PROSITE" id="PS51379"/>
    </source>
</evidence>
<dbReference type="PANTHER" id="PTHR43177">
    <property type="entry name" value="PROTEIN NRFC"/>
    <property type="match status" value="1"/>
</dbReference>
<dbReference type="AlphaFoldDB" id="A0A650CQ96"/>
<keyword evidence="8" id="KW-1185">Reference proteome</keyword>
<dbReference type="RefSeq" id="WP_156006624.1">
    <property type="nucleotide sequence ID" value="NZ_CP045483.1"/>
</dbReference>
<dbReference type="Gene3D" id="3.30.70.20">
    <property type="match status" value="2"/>
</dbReference>
<feature type="transmembrane region" description="Helical" evidence="5">
    <location>
        <begin position="216"/>
        <end position="234"/>
    </location>
</feature>
<dbReference type="GO" id="GO:0016491">
    <property type="term" value="F:oxidoreductase activity"/>
    <property type="evidence" value="ECO:0007669"/>
    <property type="project" value="UniProtKB-ARBA"/>
</dbReference>
<keyword evidence="3" id="KW-0408">Iron</keyword>
<gene>
    <name evidence="7" type="ORF">D1868_06315</name>
</gene>
<keyword evidence="5" id="KW-0472">Membrane</keyword>
<dbReference type="GO" id="GO:0016020">
    <property type="term" value="C:membrane"/>
    <property type="evidence" value="ECO:0007669"/>
    <property type="project" value="InterPro"/>
</dbReference>
<feature type="transmembrane region" description="Helical" evidence="5">
    <location>
        <begin position="255"/>
        <end position="271"/>
    </location>
</feature>
<dbReference type="PANTHER" id="PTHR43177:SF3">
    <property type="entry name" value="PROTEIN NRFC HOMOLOG"/>
    <property type="match status" value="1"/>
</dbReference>
<reference evidence="7 8" key="1">
    <citation type="submission" date="2019-10" db="EMBL/GenBank/DDBJ databases">
        <title>Genome Sequences from Six Type Strain Members of the Archaeal Family Sulfolobaceae: Acidianus ambivalens, Acidianus infernus, Metallosphaera prunae, Stygiolobus azoricus, Sulfolobus metallicus, and Sulfurisphaera ohwakuensis.</title>
        <authorList>
            <person name="Counts J.A."/>
            <person name="Kelly R.M."/>
        </authorList>
    </citation>
    <scope>NUCLEOTIDE SEQUENCE [LARGE SCALE GENOMIC DNA]</scope>
    <source>
        <strain evidence="7 8">FC6</strain>
    </source>
</reference>
<dbReference type="InterPro" id="IPR017896">
    <property type="entry name" value="4Fe4S_Fe-S-bd"/>
</dbReference>
<dbReference type="GO" id="GO:0046872">
    <property type="term" value="F:metal ion binding"/>
    <property type="evidence" value="ECO:0007669"/>
    <property type="project" value="UniProtKB-KW"/>
</dbReference>
<evidence type="ECO:0000256" key="5">
    <source>
        <dbReference type="SAM" id="Phobius"/>
    </source>
</evidence>
<evidence type="ECO:0000256" key="4">
    <source>
        <dbReference type="ARBA" id="ARBA00023014"/>
    </source>
</evidence>
<feature type="domain" description="4Fe-4S ferredoxin-type" evidence="6">
    <location>
        <begin position="52"/>
        <end position="84"/>
    </location>
</feature>
<keyword evidence="1" id="KW-0004">4Fe-4S</keyword>
<dbReference type="Pfam" id="PF04976">
    <property type="entry name" value="DmsC"/>
    <property type="match status" value="1"/>
</dbReference>
<dbReference type="Pfam" id="PF13247">
    <property type="entry name" value="Fer4_11"/>
    <property type="match status" value="1"/>
</dbReference>
<dbReference type="Proteomes" id="UP000423396">
    <property type="component" value="Chromosome"/>
</dbReference>
<name>A0A650CQ96_9CREN</name>
<dbReference type="InterPro" id="IPR050954">
    <property type="entry name" value="ET_IronSulfur_Cluster-Binding"/>
</dbReference>
<feature type="transmembrane region" description="Helical" evidence="5">
    <location>
        <begin position="361"/>
        <end position="384"/>
    </location>
</feature>
<dbReference type="GeneID" id="42798667"/>
<evidence type="ECO:0000256" key="1">
    <source>
        <dbReference type="ARBA" id="ARBA00022485"/>
    </source>
</evidence>
<feature type="transmembrane region" description="Helical" evidence="5">
    <location>
        <begin position="309"/>
        <end position="325"/>
    </location>
</feature>
<dbReference type="GO" id="GO:0051539">
    <property type="term" value="F:4 iron, 4 sulfur cluster binding"/>
    <property type="evidence" value="ECO:0007669"/>
    <property type="project" value="UniProtKB-KW"/>
</dbReference>
<feature type="domain" description="4Fe-4S ferredoxin-type" evidence="6">
    <location>
        <begin position="15"/>
        <end position="46"/>
    </location>
</feature>
<keyword evidence="4" id="KW-0411">Iron-sulfur</keyword>